<evidence type="ECO:0000313" key="4">
    <source>
        <dbReference type="Proteomes" id="UP000241769"/>
    </source>
</evidence>
<dbReference type="InParanoid" id="A0A2P6NBP0"/>
<comment type="caution">
    <text evidence="3">The sequence shown here is derived from an EMBL/GenBank/DDBJ whole genome shotgun (WGS) entry which is preliminary data.</text>
</comment>
<feature type="domain" description="F-box" evidence="2">
    <location>
        <begin position="50"/>
        <end position="96"/>
    </location>
</feature>
<dbReference type="Pfam" id="PF12937">
    <property type="entry name" value="F-box-like"/>
    <property type="match status" value="1"/>
</dbReference>
<proteinExistence type="predicted"/>
<dbReference type="Gene3D" id="1.20.1280.50">
    <property type="match status" value="1"/>
</dbReference>
<accession>A0A2P6NBP0</accession>
<protein>
    <recommendedName>
        <fullName evidence="2">F-box domain-containing protein</fullName>
    </recommendedName>
</protein>
<reference evidence="3 4" key="1">
    <citation type="journal article" date="2018" name="Genome Biol. Evol.">
        <title>Multiple Roots of Fruiting Body Formation in Amoebozoa.</title>
        <authorList>
            <person name="Hillmann F."/>
            <person name="Forbes G."/>
            <person name="Novohradska S."/>
            <person name="Ferling I."/>
            <person name="Riege K."/>
            <person name="Groth M."/>
            <person name="Westermann M."/>
            <person name="Marz M."/>
            <person name="Spaller T."/>
            <person name="Winckler T."/>
            <person name="Schaap P."/>
            <person name="Glockner G."/>
        </authorList>
    </citation>
    <scope>NUCLEOTIDE SEQUENCE [LARGE SCALE GENOMIC DNA]</scope>
    <source>
        <strain evidence="3 4">Jena</strain>
    </source>
</reference>
<dbReference type="PROSITE" id="PS50181">
    <property type="entry name" value="FBOX"/>
    <property type="match status" value="1"/>
</dbReference>
<feature type="region of interest" description="Disordered" evidence="1">
    <location>
        <begin position="1"/>
        <end position="51"/>
    </location>
</feature>
<name>A0A2P6NBP0_9EUKA</name>
<organism evidence="3 4">
    <name type="scientific">Planoprotostelium fungivorum</name>
    <dbReference type="NCBI Taxonomy" id="1890364"/>
    <lineage>
        <taxon>Eukaryota</taxon>
        <taxon>Amoebozoa</taxon>
        <taxon>Evosea</taxon>
        <taxon>Variosea</taxon>
        <taxon>Cavosteliida</taxon>
        <taxon>Cavosteliaceae</taxon>
        <taxon>Planoprotostelium</taxon>
    </lineage>
</organism>
<dbReference type="OrthoDB" id="3219396at2759"/>
<dbReference type="InterPro" id="IPR001810">
    <property type="entry name" value="F-box_dom"/>
</dbReference>
<sequence>MGANQFRGGLLSPKEHRRSSSGSSGSRKSSPSLPQRKLRNSSRASPNRSNSFSSVFPHEVFMKMLSFLDAEDLCRVGRVSNLFHLLSQDTTLWYDLLLKDYSHRLNYVTQEERDKRMTSWQASPLTSYIRERRRFFDINLKSPDYLAIYVIDHPEFNMVLTDTINSEESGSDIERASFRRLRQTWSTNIAESVKRNFDFVREAYHNIVLWKTLSDKVKELVPQQSGVRYECVLDDDGELILDITNRLDEKTMEHILNQLKENVELLTFLGGPKFNVRRIQS</sequence>
<feature type="compositionally biased region" description="Low complexity" evidence="1">
    <location>
        <begin position="41"/>
        <end position="51"/>
    </location>
</feature>
<evidence type="ECO:0000313" key="3">
    <source>
        <dbReference type="EMBL" id="PRP81379.1"/>
    </source>
</evidence>
<gene>
    <name evidence="3" type="ORF">PROFUN_11066</name>
</gene>
<dbReference type="AlphaFoldDB" id="A0A2P6NBP0"/>
<evidence type="ECO:0000256" key="1">
    <source>
        <dbReference type="SAM" id="MobiDB-lite"/>
    </source>
</evidence>
<evidence type="ECO:0000259" key="2">
    <source>
        <dbReference type="PROSITE" id="PS50181"/>
    </source>
</evidence>
<feature type="compositionally biased region" description="Low complexity" evidence="1">
    <location>
        <begin position="20"/>
        <end position="32"/>
    </location>
</feature>
<dbReference type="SMART" id="SM00256">
    <property type="entry name" value="FBOX"/>
    <property type="match status" value="1"/>
</dbReference>
<dbReference type="EMBL" id="MDYQ01000127">
    <property type="protein sequence ID" value="PRP81379.1"/>
    <property type="molecule type" value="Genomic_DNA"/>
</dbReference>
<dbReference type="InterPro" id="IPR036047">
    <property type="entry name" value="F-box-like_dom_sf"/>
</dbReference>
<keyword evidence="4" id="KW-1185">Reference proteome</keyword>
<dbReference type="Proteomes" id="UP000241769">
    <property type="component" value="Unassembled WGS sequence"/>
</dbReference>
<dbReference type="SUPFAM" id="SSF81383">
    <property type="entry name" value="F-box domain"/>
    <property type="match status" value="1"/>
</dbReference>